<comment type="similarity">
    <text evidence="2">Belongs to the protease inhibitor I39 (alpha-2-macroglobulin) family.</text>
</comment>
<dbReference type="PANTHER" id="PTHR11412">
    <property type="entry name" value="MACROGLOBULIN / COMPLEMENT"/>
    <property type="match status" value="1"/>
</dbReference>
<dbReference type="Proteomes" id="UP000695023">
    <property type="component" value="Unplaced"/>
</dbReference>
<dbReference type="InterPro" id="IPR013783">
    <property type="entry name" value="Ig-like_fold"/>
</dbReference>
<dbReference type="FunFam" id="2.60.40.10:FF:000155">
    <property type="entry name" value="complement C3 isoform X1"/>
    <property type="match status" value="1"/>
</dbReference>
<dbReference type="SMART" id="SM00643">
    <property type="entry name" value="C345C"/>
    <property type="match status" value="1"/>
</dbReference>
<evidence type="ECO:0000313" key="11">
    <source>
        <dbReference type="Proteomes" id="UP000695023"/>
    </source>
</evidence>
<dbReference type="Pfam" id="PF01759">
    <property type="entry name" value="NTR"/>
    <property type="match status" value="1"/>
</dbReference>
<evidence type="ECO:0000313" key="12">
    <source>
        <dbReference type="RefSeq" id="XP_013767660.1"/>
    </source>
</evidence>
<evidence type="ECO:0000256" key="7">
    <source>
        <dbReference type="ARBA" id="ARBA00023157"/>
    </source>
</evidence>
<dbReference type="Gene3D" id="2.60.40.1930">
    <property type="match status" value="3"/>
</dbReference>
<keyword evidence="11" id="KW-1185">Reference proteome</keyword>
<accession>A0A9Y6JFP0</accession>
<sequence>MKCHIFVILLLIWIAECSAQNRFFISGPKVFHVGVNEKVFVQMGPGHLNKPVKLYLKDEISSTVVSEMKTVTCTKEDKIEIAELKLNMDSLLGLPQFPSYVMLVAESQSFTPNTKLTRVLVSKHRGYIFIQTAQPIYNPADRVKYRIFTLDHTMRPHEEPVHISVINAAGNRIMKIMKIAKGGVHQDSFLIPDVSETGTWKITAHYEGDEANAAFREFKVQKFILPSFDVNIVMDPKYILLTNKDLQFTISAMYTHGEKVKGAYHCQFGFVKKDGSGGQEMTFIKGLEQTGSVKDGNAKVSLLFNETNAKLQRQLKTTLSKMQENGDRLFLRVFVTNIQSGEIQEAEVYLRIFAHKYTIDLSRTRSHFIPGYPLDVVVLVRLPDGSPAAGVPVNINLPTSRPWESTTDQDGALFNTFNVHDKADITVEVSTNGLRERKIIRRASSQHDSYLYMTFTSRIYSVNEFLTITFNTINSPRSGYIHYMVLSRGIVVNTGSLLLGISAKHRLQITHNMVPSFRVIGYYHNTNGHVIADSVWVDVRDECELNVKVQPKGTLAPNTHLKIDFDLHGNSATVALLAVDKAFYALNADNKLTPKQVFSTMNSYDLGCSYGGGPDSASVLLDNGLASVSNDQFLWRKGKKKNYSLLLPDSITTWEIQIRAFKRSFVSLRLPSFVKKFEQLSVSPVIYNYDDSELQVAVHMEQTEGLCSPGSATKLSYVNITLEPQSSQFVSFSAVPMVAGPIPIKIRLYDMENSFGIDAIEKTLNVQKEGLEKRDQETSVHNLDGRSTKTITIDGSLPDDTVPDSSSNIFVSVEGNGFGDSYARKLLSTERVAEMIVLPTGCLEQTMSKLGPTVLAFRYLDLSNQWFEMPPGSREDALNKLEQGSKHITSYRRHDGAYGTLSYVPSSNWVTALIVKMFSFVTQRQTNEERKNVRLGEDIRRSVSYLLSVQKHDGSFSDPNPVLHKGTLIDKDQDASVTAFITLALYRSVEFLQSDMQNKVRPSISSSTSYLQSLAVELQHPYAVAITAYCLSVCMPNTTDHSHIWKKVEAAAIKGTNDCYFWAVNDSPKLDAITIETTAYVLLTAVQLGHINWAERAACWLNSRENYYGGFKSTQDTLMALEALAEYELKKPPSPEPKLKADFTSAGRNEIVTLQLENKKEKVETSLKKFTGNNITVHLTGKGEIKLKIVKAYHLLEPKDECDQVSISVRVEGKVKYTAPILENYEYYDYDDAKQDQEDLGRTAIEGSDAHTRYRREIDNNFSPNEAVTYTVCVSKKRNLTGMAIADITLLSGFEAKTEDLDKLKDSPEHYIDHYETYFGRLLIYFNEVKEDEECISFEAKQLVPVGLLQPAPATFYDYYEPDRKCTVFYAAPQRSKMVSKLCSEDVCECAERPCHTLQKTFDPRQKILKVTRVQHACSFPIVDYAYIVEVSSISVKSNFELYTTLIIEVLKSNNDMLVSKNSVRVFAKRVHCKGKLDMGKQYLIMGKDGTTKDTSGMMQYLLESNTWVEKKPSEECSKSANRKSCRHFNDFVQEYMIDGCRQ</sequence>
<dbReference type="InterPro" id="IPR011625">
    <property type="entry name" value="A2M_N_BRD"/>
</dbReference>
<evidence type="ECO:0000256" key="4">
    <source>
        <dbReference type="ARBA" id="ARBA00022690"/>
    </source>
</evidence>
<keyword evidence="6" id="KW-0722">Serine protease inhibitor</keyword>
<dbReference type="GeneID" id="102208804"/>
<dbReference type="GO" id="GO:0004867">
    <property type="term" value="F:serine-type endopeptidase inhibitor activity"/>
    <property type="evidence" value="ECO:0007669"/>
    <property type="project" value="UniProtKB-KW"/>
</dbReference>
<feature type="chain" id="PRO_5041416967" evidence="9">
    <location>
        <begin position="20"/>
        <end position="1543"/>
    </location>
</feature>
<evidence type="ECO:0000256" key="1">
    <source>
        <dbReference type="ARBA" id="ARBA00004613"/>
    </source>
</evidence>
<dbReference type="CDD" id="cd02896">
    <property type="entry name" value="complement_C3_C4_C5"/>
    <property type="match status" value="1"/>
</dbReference>
<dbReference type="Gene3D" id="2.60.40.690">
    <property type="entry name" value="Alpha-macroglobulin, receptor-binding domain"/>
    <property type="match status" value="1"/>
</dbReference>
<dbReference type="Pfam" id="PF07678">
    <property type="entry name" value="TED_complement"/>
    <property type="match status" value="1"/>
</dbReference>
<dbReference type="SUPFAM" id="SSF49410">
    <property type="entry name" value="Alpha-macroglobulin receptor domain"/>
    <property type="match status" value="1"/>
</dbReference>
<keyword evidence="7" id="KW-1015">Disulfide bond</keyword>
<dbReference type="FunFam" id="2.60.40.1930:FF:000001">
    <property type="entry name" value="CD109 isoform 3"/>
    <property type="match status" value="1"/>
</dbReference>
<keyword evidence="4" id="KW-0646">Protease inhibitor</keyword>
<dbReference type="PROSITE" id="PS50189">
    <property type="entry name" value="NTR"/>
    <property type="match status" value="1"/>
</dbReference>
<dbReference type="Gene3D" id="2.60.120.1540">
    <property type="match status" value="1"/>
</dbReference>
<dbReference type="Pfam" id="PF07677">
    <property type="entry name" value="A2M_recep"/>
    <property type="match status" value="1"/>
</dbReference>
<proteinExistence type="inferred from homology"/>
<dbReference type="Gene3D" id="2.60.40.1940">
    <property type="match status" value="1"/>
</dbReference>
<evidence type="ECO:0000256" key="9">
    <source>
        <dbReference type="SAM" id="SignalP"/>
    </source>
</evidence>
<protein>
    <submittedName>
        <fullName evidence="12">Complement C4-B-like</fullName>
    </submittedName>
</protein>
<dbReference type="Gene3D" id="2.60.40.10">
    <property type="entry name" value="Immunoglobulins"/>
    <property type="match status" value="2"/>
</dbReference>
<dbReference type="Gene3D" id="6.20.50.160">
    <property type="match status" value="1"/>
</dbReference>
<keyword evidence="3" id="KW-0964">Secreted</keyword>
<dbReference type="InterPro" id="IPR036595">
    <property type="entry name" value="A-macroglobulin_rcpt-bd_sf"/>
</dbReference>
<name>A0A9Y6JFP0_9CICH</name>
<dbReference type="PANTHER" id="PTHR11412:SF144">
    <property type="entry name" value="COMPLEMENT C4-B"/>
    <property type="match status" value="1"/>
</dbReference>
<dbReference type="SUPFAM" id="SSF50242">
    <property type="entry name" value="TIMP-like"/>
    <property type="match status" value="1"/>
</dbReference>
<dbReference type="Pfam" id="PF07703">
    <property type="entry name" value="A2M_BRD"/>
    <property type="match status" value="1"/>
</dbReference>
<dbReference type="InterPro" id="IPR041555">
    <property type="entry name" value="MG3"/>
</dbReference>
<dbReference type="Pfam" id="PF17789">
    <property type="entry name" value="MG4"/>
    <property type="match status" value="1"/>
</dbReference>
<dbReference type="SMART" id="SM01361">
    <property type="entry name" value="A2M_recep"/>
    <property type="match status" value="1"/>
</dbReference>
<reference evidence="12" key="1">
    <citation type="submission" date="2025-08" db="UniProtKB">
        <authorList>
            <consortium name="RefSeq"/>
        </authorList>
    </citation>
    <scope>IDENTIFICATION</scope>
</reference>
<dbReference type="Pfam" id="PF17790">
    <property type="entry name" value="MG1"/>
    <property type="match status" value="1"/>
</dbReference>
<dbReference type="Pfam" id="PF00207">
    <property type="entry name" value="A2M"/>
    <property type="match status" value="1"/>
</dbReference>
<dbReference type="InterPro" id="IPR011626">
    <property type="entry name" value="Alpha-macroglobulin_TED"/>
</dbReference>
<feature type="domain" description="NTR" evidence="10">
    <location>
        <begin position="1395"/>
        <end position="1541"/>
    </location>
</feature>
<evidence type="ECO:0000259" key="10">
    <source>
        <dbReference type="PROSITE" id="PS50189"/>
    </source>
</evidence>
<dbReference type="InterPro" id="IPR008993">
    <property type="entry name" value="TIMP-like_OB-fold"/>
</dbReference>
<dbReference type="Pfam" id="PF01835">
    <property type="entry name" value="MG2"/>
    <property type="match status" value="1"/>
</dbReference>
<evidence type="ECO:0000256" key="3">
    <source>
        <dbReference type="ARBA" id="ARBA00022525"/>
    </source>
</evidence>
<dbReference type="InterPro" id="IPR050473">
    <property type="entry name" value="A2M/Complement_sys"/>
</dbReference>
<dbReference type="GO" id="GO:0005615">
    <property type="term" value="C:extracellular space"/>
    <property type="evidence" value="ECO:0007669"/>
    <property type="project" value="InterPro"/>
</dbReference>
<dbReference type="InterPro" id="IPR047565">
    <property type="entry name" value="Alpha-macroglob_thiol-ester_cl"/>
</dbReference>
<dbReference type="Gene3D" id="2.40.50.120">
    <property type="match status" value="1"/>
</dbReference>
<dbReference type="Pfam" id="PF17791">
    <property type="entry name" value="MG3"/>
    <property type="match status" value="1"/>
</dbReference>
<dbReference type="SMART" id="SM01359">
    <property type="entry name" value="A2M_N_2"/>
    <property type="match status" value="1"/>
</dbReference>
<dbReference type="InterPro" id="IPR041425">
    <property type="entry name" value="C3/4/5_MG1"/>
</dbReference>
<evidence type="ECO:0000256" key="2">
    <source>
        <dbReference type="ARBA" id="ARBA00010952"/>
    </source>
</evidence>
<dbReference type="FunFam" id="2.40.50.120:FF:000013">
    <property type="entry name" value="Complement C3"/>
    <property type="match status" value="1"/>
</dbReference>
<gene>
    <name evidence="12" type="primary">LOC102208804</name>
</gene>
<dbReference type="SMART" id="SM01360">
    <property type="entry name" value="A2M"/>
    <property type="match status" value="1"/>
</dbReference>
<evidence type="ECO:0000256" key="6">
    <source>
        <dbReference type="ARBA" id="ARBA00022900"/>
    </source>
</evidence>
<dbReference type="InterPro" id="IPR018933">
    <property type="entry name" value="Netrin_module_non-TIMP"/>
</dbReference>
<dbReference type="InterPro" id="IPR040839">
    <property type="entry name" value="MG4"/>
</dbReference>
<dbReference type="Gene3D" id="1.50.10.20">
    <property type="match status" value="1"/>
</dbReference>
<dbReference type="FunFam" id="2.60.40.690:FF:000002">
    <property type="entry name" value="Complement C4 isoform-A"/>
    <property type="match status" value="1"/>
</dbReference>
<keyword evidence="5 9" id="KW-0732">Signal</keyword>
<organism evidence="11 12">
    <name type="scientific">Pundamilia nyererei</name>
    <dbReference type="NCBI Taxonomy" id="303518"/>
    <lineage>
        <taxon>Eukaryota</taxon>
        <taxon>Metazoa</taxon>
        <taxon>Chordata</taxon>
        <taxon>Craniata</taxon>
        <taxon>Vertebrata</taxon>
        <taxon>Euteleostomi</taxon>
        <taxon>Actinopterygii</taxon>
        <taxon>Neopterygii</taxon>
        <taxon>Teleostei</taxon>
        <taxon>Neoteleostei</taxon>
        <taxon>Acanthomorphata</taxon>
        <taxon>Ovalentaria</taxon>
        <taxon>Cichlomorphae</taxon>
        <taxon>Cichliformes</taxon>
        <taxon>Cichlidae</taxon>
        <taxon>African cichlids</taxon>
        <taxon>Pseudocrenilabrinae</taxon>
        <taxon>Haplochromini</taxon>
        <taxon>Pundamilia</taxon>
    </lineage>
</organism>
<dbReference type="SMART" id="SM01419">
    <property type="entry name" value="Thiol-ester_cl"/>
    <property type="match status" value="1"/>
</dbReference>
<comment type="subcellular location">
    <subcellularLocation>
        <location evidence="1">Secreted</location>
    </subcellularLocation>
</comment>
<dbReference type="GO" id="GO:0006956">
    <property type="term" value="P:complement activation"/>
    <property type="evidence" value="ECO:0007669"/>
    <property type="project" value="TreeGrafter"/>
</dbReference>
<dbReference type="InterPro" id="IPR002890">
    <property type="entry name" value="MG2"/>
</dbReference>
<dbReference type="InterPro" id="IPR001134">
    <property type="entry name" value="Netrin_domain"/>
</dbReference>
<dbReference type="RefSeq" id="XP_013767660.1">
    <property type="nucleotide sequence ID" value="XM_013912206.1"/>
</dbReference>
<dbReference type="InterPro" id="IPR009048">
    <property type="entry name" value="A-macroglobulin_rcpt-bd"/>
</dbReference>
<dbReference type="InterPro" id="IPR001599">
    <property type="entry name" value="Macroglobln_a2"/>
</dbReference>
<dbReference type="SUPFAM" id="SSF48239">
    <property type="entry name" value="Terpenoid cyclases/Protein prenyltransferases"/>
    <property type="match status" value="1"/>
</dbReference>
<evidence type="ECO:0000256" key="5">
    <source>
        <dbReference type="ARBA" id="ARBA00022729"/>
    </source>
</evidence>
<dbReference type="InterPro" id="IPR008930">
    <property type="entry name" value="Terpenoid_cyclase/PrenylTrfase"/>
</dbReference>
<keyword evidence="8" id="KW-0325">Glycoprotein</keyword>
<feature type="signal peptide" evidence="9">
    <location>
        <begin position="1"/>
        <end position="19"/>
    </location>
</feature>
<evidence type="ECO:0000256" key="8">
    <source>
        <dbReference type="ARBA" id="ARBA00023180"/>
    </source>
</evidence>